<dbReference type="InterPro" id="IPR051448">
    <property type="entry name" value="CdaR-like_regulators"/>
</dbReference>
<evidence type="ECO:0000259" key="1">
    <source>
        <dbReference type="Pfam" id="PF13556"/>
    </source>
</evidence>
<accession>A0A918LJU0</accession>
<dbReference type="InterPro" id="IPR025751">
    <property type="entry name" value="RsbRD_N_dom"/>
</dbReference>
<dbReference type="RefSeq" id="WP_229787753.1">
    <property type="nucleotide sequence ID" value="NZ_BMRB01000010.1"/>
</dbReference>
<evidence type="ECO:0000313" key="4">
    <source>
        <dbReference type="Proteomes" id="UP000660680"/>
    </source>
</evidence>
<gene>
    <name evidence="3" type="ORF">GCM10010171_61570</name>
</gene>
<name>A0A918LJU0_9PSEU</name>
<evidence type="ECO:0000259" key="2">
    <source>
        <dbReference type="Pfam" id="PF14361"/>
    </source>
</evidence>
<dbReference type="Gene3D" id="1.10.10.2840">
    <property type="entry name" value="PucR C-terminal helix-turn-helix domain"/>
    <property type="match status" value="1"/>
</dbReference>
<dbReference type="AlphaFoldDB" id="A0A918LJU0"/>
<dbReference type="Pfam" id="PF13556">
    <property type="entry name" value="HTH_30"/>
    <property type="match status" value="1"/>
</dbReference>
<organism evidence="3 4">
    <name type="scientific">Actinokineospora fastidiosa</name>
    <dbReference type="NCBI Taxonomy" id="1816"/>
    <lineage>
        <taxon>Bacteria</taxon>
        <taxon>Bacillati</taxon>
        <taxon>Actinomycetota</taxon>
        <taxon>Actinomycetes</taxon>
        <taxon>Pseudonocardiales</taxon>
        <taxon>Pseudonocardiaceae</taxon>
        <taxon>Actinokineospora</taxon>
    </lineage>
</organism>
<feature type="domain" description="PucR C-terminal helix-turn-helix" evidence="1">
    <location>
        <begin position="348"/>
        <end position="405"/>
    </location>
</feature>
<feature type="domain" description="RsbT co-antagonist protein RsbRD N-terminal" evidence="2">
    <location>
        <begin position="25"/>
        <end position="164"/>
    </location>
</feature>
<dbReference type="InterPro" id="IPR025736">
    <property type="entry name" value="PucR_C-HTH_dom"/>
</dbReference>
<dbReference type="EMBL" id="BMRB01000010">
    <property type="protein sequence ID" value="GGS58306.1"/>
    <property type="molecule type" value="Genomic_DNA"/>
</dbReference>
<dbReference type="Proteomes" id="UP000660680">
    <property type="component" value="Unassembled WGS sequence"/>
</dbReference>
<keyword evidence="4" id="KW-1185">Reference proteome</keyword>
<dbReference type="PANTHER" id="PTHR33744">
    <property type="entry name" value="CARBOHYDRATE DIACID REGULATOR"/>
    <property type="match status" value="1"/>
</dbReference>
<reference evidence="3" key="1">
    <citation type="journal article" date="2014" name="Int. J. Syst. Evol. Microbiol.">
        <title>Complete genome sequence of Corynebacterium casei LMG S-19264T (=DSM 44701T), isolated from a smear-ripened cheese.</title>
        <authorList>
            <consortium name="US DOE Joint Genome Institute (JGI-PGF)"/>
            <person name="Walter F."/>
            <person name="Albersmeier A."/>
            <person name="Kalinowski J."/>
            <person name="Ruckert C."/>
        </authorList>
    </citation>
    <scope>NUCLEOTIDE SEQUENCE</scope>
    <source>
        <strain evidence="3">JCM 3276</strain>
    </source>
</reference>
<reference evidence="3" key="2">
    <citation type="submission" date="2020-09" db="EMBL/GenBank/DDBJ databases">
        <authorList>
            <person name="Sun Q."/>
            <person name="Ohkuma M."/>
        </authorList>
    </citation>
    <scope>NUCLEOTIDE SEQUENCE</scope>
    <source>
        <strain evidence="3">JCM 3276</strain>
    </source>
</reference>
<evidence type="ECO:0000313" key="3">
    <source>
        <dbReference type="EMBL" id="GGS58306.1"/>
    </source>
</evidence>
<comment type="caution">
    <text evidence="3">The sequence shown here is derived from an EMBL/GenBank/DDBJ whole genome shotgun (WGS) entry which is preliminary data.</text>
</comment>
<dbReference type="Pfam" id="PF14361">
    <property type="entry name" value="RsbRD_N"/>
    <property type="match status" value="1"/>
</dbReference>
<protein>
    <submittedName>
        <fullName evidence="3">Transcriptional regulator</fullName>
    </submittedName>
</protein>
<dbReference type="InterPro" id="IPR042070">
    <property type="entry name" value="PucR_C-HTH_sf"/>
</dbReference>
<proteinExistence type="predicted"/>
<sequence length="413" mass="43990">MTDHNRALFTFGGRPVSEILAALLPDLVADVLKEITARVPAYARLPGEEIYGDITKVTEHVLKSFIAMMRTGALPTRQELDYLRESAARRAEEGLPIDVVLTAYHVGVQVVWEALSLRVRPEEVGDAMAVNGLVLRYLELVTPAVGAGYLDQRQAMYDDERSARHTLLSALLTGTDVPAAAGRAGIPLPAAYLVLALAVGAHPDEARPGVDPLVAGRRKLRRLRSELERQVRGAVLSSLTPEGGTILVPTPAVDITAHEWDRLAAVVRAIGRAAGAPVTAGVAAAAPDAVADAAALAADVLEVAVRFAKPVGVYRIDDVLLEFQLSRSSEAVDRLAALLGPLEPGGELMQTLEVFLREGSRRPAARALHVHPNTVDYRLRKVYELTGLDASNVGHAGLLTAALLAHRAAAANP</sequence>